<organism evidence="1">
    <name type="scientific">bioreactor metagenome</name>
    <dbReference type="NCBI Taxonomy" id="1076179"/>
    <lineage>
        <taxon>unclassified sequences</taxon>
        <taxon>metagenomes</taxon>
        <taxon>ecological metagenomes</taxon>
    </lineage>
</organism>
<dbReference type="EMBL" id="VSSQ01039155">
    <property type="protein sequence ID" value="MPM92180.1"/>
    <property type="molecule type" value="Genomic_DNA"/>
</dbReference>
<accession>A0A645DRT0</accession>
<gene>
    <name evidence="1" type="ORF">SDC9_139315</name>
</gene>
<reference evidence="1" key="1">
    <citation type="submission" date="2019-08" db="EMBL/GenBank/DDBJ databases">
        <authorList>
            <person name="Kucharzyk K."/>
            <person name="Murdoch R.W."/>
            <person name="Higgins S."/>
            <person name="Loffler F."/>
        </authorList>
    </citation>
    <scope>NUCLEOTIDE SEQUENCE</scope>
</reference>
<sequence length="61" mass="6513">MMERGAFAIFQDIDLSTIVPSDQMYPAVRVAVASYVPAPTPVLPDTVHPVPGITPVFSDPS</sequence>
<name>A0A645DRT0_9ZZZZ</name>
<dbReference type="AlphaFoldDB" id="A0A645DRT0"/>
<proteinExistence type="predicted"/>
<comment type="caution">
    <text evidence="1">The sequence shown here is derived from an EMBL/GenBank/DDBJ whole genome shotgun (WGS) entry which is preliminary data.</text>
</comment>
<evidence type="ECO:0000313" key="1">
    <source>
        <dbReference type="EMBL" id="MPM92180.1"/>
    </source>
</evidence>
<protein>
    <submittedName>
        <fullName evidence="1">Uncharacterized protein</fullName>
    </submittedName>
</protein>